<name>A0A9P4M629_9PEZI</name>
<comment type="caution">
    <text evidence="9">The sequence shown here is derived from an EMBL/GenBank/DDBJ whole genome shotgun (WGS) entry which is preliminary data.</text>
</comment>
<feature type="transmembrane region" description="Helical" evidence="7">
    <location>
        <begin position="366"/>
        <end position="386"/>
    </location>
</feature>
<feature type="transmembrane region" description="Helical" evidence="7">
    <location>
        <begin position="78"/>
        <end position="97"/>
    </location>
</feature>
<dbReference type="Gene3D" id="1.20.1250.20">
    <property type="entry name" value="MFS general substrate transporter like domains"/>
    <property type="match status" value="2"/>
</dbReference>
<feature type="transmembrane region" description="Helical" evidence="7">
    <location>
        <begin position="282"/>
        <end position="299"/>
    </location>
</feature>
<keyword evidence="2" id="KW-0813">Transport</keyword>
<proteinExistence type="predicted"/>
<evidence type="ECO:0000256" key="4">
    <source>
        <dbReference type="ARBA" id="ARBA00022989"/>
    </source>
</evidence>
<evidence type="ECO:0000256" key="6">
    <source>
        <dbReference type="SAM" id="MobiDB-lite"/>
    </source>
</evidence>
<evidence type="ECO:0000313" key="9">
    <source>
        <dbReference type="EMBL" id="KAF2098470.1"/>
    </source>
</evidence>
<dbReference type="Pfam" id="PF07690">
    <property type="entry name" value="MFS_1"/>
    <property type="match status" value="1"/>
</dbReference>
<evidence type="ECO:0000256" key="2">
    <source>
        <dbReference type="ARBA" id="ARBA00022448"/>
    </source>
</evidence>
<dbReference type="GO" id="GO:0022857">
    <property type="term" value="F:transmembrane transporter activity"/>
    <property type="evidence" value="ECO:0007669"/>
    <property type="project" value="InterPro"/>
</dbReference>
<sequence length="456" mass="50714">MRRVRWKVDFFILPMLSIIFFLAAMDRTDIGNVQVAGMEKHIHATPKQWADVVSLFYIGYVLCQPIGVLLLRPLTPPVTIGFGILFWGALTMVLVTAENWSQAVAIRVFIGAGESFIHAASLYISLWYGPTELASRAAIYFSTSTLAGAFNGLIAYGVVKNIGNKHPFQGWQWVLFIEGLVSVGFSLIVFVLLPPVPEKAGRLHFTDDERRLCVVRTWQANNTPNAKFKWSEIPFSIKDPSLYTYTIMFSCNQIALSSLSSFLPATIKSLGYSSVDAQLMSVPVYACAFVTTIGFGFASDRWRRRGYWVAFSSSISLLGYVLVIANTHRTRLRYAGLCIAAAGQFPCTALILSWNAFNTRAYTHRVTAGTIIPTVAQAAALGGLQAFDTPPYYIKGDIVVLAMVALMIPVALVTSWHFARQNRKKEEMADSVRSQEERQKSLEELGSKHPDFRYTA</sequence>
<dbReference type="Proteomes" id="UP000799772">
    <property type="component" value="Unassembled WGS sequence"/>
</dbReference>
<gene>
    <name evidence="9" type="ORF">NA57DRAFT_39382</name>
</gene>
<keyword evidence="10" id="KW-1185">Reference proteome</keyword>
<feature type="region of interest" description="Disordered" evidence="6">
    <location>
        <begin position="427"/>
        <end position="456"/>
    </location>
</feature>
<feature type="transmembrane region" description="Helical" evidence="7">
    <location>
        <begin position="398"/>
        <end position="419"/>
    </location>
</feature>
<dbReference type="PANTHER" id="PTHR43791:SF36">
    <property type="entry name" value="TRANSPORTER, PUTATIVE (AFU_ORTHOLOGUE AFUA_6G08340)-RELATED"/>
    <property type="match status" value="1"/>
</dbReference>
<evidence type="ECO:0000259" key="8">
    <source>
        <dbReference type="PROSITE" id="PS50850"/>
    </source>
</evidence>
<dbReference type="GO" id="GO:0016020">
    <property type="term" value="C:membrane"/>
    <property type="evidence" value="ECO:0007669"/>
    <property type="project" value="UniProtKB-SubCell"/>
</dbReference>
<feature type="domain" description="Major facilitator superfamily (MFS) profile" evidence="8">
    <location>
        <begin position="12"/>
        <end position="456"/>
    </location>
</feature>
<dbReference type="EMBL" id="ML978126">
    <property type="protein sequence ID" value="KAF2098470.1"/>
    <property type="molecule type" value="Genomic_DNA"/>
</dbReference>
<keyword evidence="3 7" id="KW-0812">Transmembrane</keyword>
<feature type="transmembrane region" description="Helical" evidence="7">
    <location>
        <begin position="103"/>
        <end position="126"/>
    </location>
</feature>
<feature type="transmembrane region" description="Helical" evidence="7">
    <location>
        <begin position="171"/>
        <end position="193"/>
    </location>
</feature>
<dbReference type="InterPro" id="IPR020846">
    <property type="entry name" value="MFS_dom"/>
</dbReference>
<keyword evidence="4 7" id="KW-1133">Transmembrane helix</keyword>
<organism evidence="9 10">
    <name type="scientific">Rhizodiscina lignyota</name>
    <dbReference type="NCBI Taxonomy" id="1504668"/>
    <lineage>
        <taxon>Eukaryota</taxon>
        <taxon>Fungi</taxon>
        <taxon>Dikarya</taxon>
        <taxon>Ascomycota</taxon>
        <taxon>Pezizomycotina</taxon>
        <taxon>Dothideomycetes</taxon>
        <taxon>Pleosporomycetidae</taxon>
        <taxon>Aulographales</taxon>
        <taxon>Rhizodiscinaceae</taxon>
        <taxon>Rhizodiscina</taxon>
    </lineage>
</organism>
<dbReference type="OrthoDB" id="2985014at2759"/>
<evidence type="ECO:0000313" key="10">
    <source>
        <dbReference type="Proteomes" id="UP000799772"/>
    </source>
</evidence>
<evidence type="ECO:0000256" key="5">
    <source>
        <dbReference type="ARBA" id="ARBA00023136"/>
    </source>
</evidence>
<keyword evidence="5 7" id="KW-0472">Membrane</keyword>
<feature type="transmembrane region" description="Helical" evidence="7">
    <location>
        <begin position="332"/>
        <end position="354"/>
    </location>
</feature>
<dbReference type="AlphaFoldDB" id="A0A9P4M629"/>
<evidence type="ECO:0000256" key="1">
    <source>
        <dbReference type="ARBA" id="ARBA00004141"/>
    </source>
</evidence>
<protein>
    <submittedName>
        <fullName evidence="9">MFS general substrate transporter</fullName>
    </submittedName>
</protein>
<feature type="transmembrane region" description="Helical" evidence="7">
    <location>
        <begin position="49"/>
        <end position="71"/>
    </location>
</feature>
<dbReference type="InterPro" id="IPR036259">
    <property type="entry name" value="MFS_trans_sf"/>
</dbReference>
<dbReference type="PROSITE" id="PS50850">
    <property type="entry name" value="MFS"/>
    <property type="match status" value="1"/>
</dbReference>
<comment type="subcellular location">
    <subcellularLocation>
        <location evidence="1">Membrane</location>
        <topology evidence="1">Multi-pass membrane protein</topology>
    </subcellularLocation>
</comment>
<evidence type="ECO:0000256" key="7">
    <source>
        <dbReference type="SAM" id="Phobius"/>
    </source>
</evidence>
<dbReference type="SUPFAM" id="SSF103473">
    <property type="entry name" value="MFS general substrate transporter"/>
    <property type="match status" value="1"/>
</dbReference>
<reference evidence="9" key="1">
    <citation type="journal article" date="2020" name="Stud. Mycol.">
        <title>101 Dothideomycetes genomes: a test case for predicting lifestyles and emergence of pathogens.</title>
        <authorList>
            <person name="Haridas S."/>
            <person name="Albert R."/>
            <person name="Binder M."/>
            <person name="Bloem J."/>
            <person name="Labutti K."/>
            <person name="Salamov A."/>
            <person name="Andreopoulos B."/>
            <person name="Baker S."/>
            <person name="Barry K."/>
            <person name="Bills G."/>
            <person name="Bluhm B."/>
            <person name="Cannon C."/>
            <person name="Castanera R."/>
            <person name="Culley D."/>
            <person name="Daum C."/>
            <person name="Ezra D."/>
            <person name="Gonzalez J."/>
            <person name="Henrissat B."/>
            <person name="Kuo A."/>
            <person name="Liang C."/>
            <person name="Lipzen A."/>
            <person name="Lutzoni F."/>
            <person name="Magnuson J."/>
            <person name="Mondo S."/>
            <person name="Nolan M."/>
            <person name="Ohm R."/>
            <person name="Pangilinan J."/>
            <person name="Park H.-J."/>
            <person name="Ramirez L."/>
            <person name="Alfaro M."/>
            <person name="Sun H."/>
            <person name="Tritt A."/>
            <person name="Yoshinaga Y."/>
            <person name="Zwiers L.-H."/>
            <person name="Turgeon B."/>
            <person name="Goodwin S."/>
            <person name="Spatafora J."/>
            <person name="Crous P."/>
            <person name="Grigoriev I."/>
        </authorList>
    </citation>
    <scope>NUCLEOTIDE SEQUENCE</scope>
    <source>
        <strain evidence="9">CBS 133067</strain>
    </source>
</reference>
<evidence type="ECO:0000256" key="3">
    <source>
        <dbReference type="ARBA" id="ARBA00022692"/>
    </source>
</evidence>
<dbReference type="InterPro" id="IPR011701">
    <property type="entry name" value="MFS"/>
</dbReference>
<accession>A0A9P4M629</accession>
<feature type="transmembrane region" description="Helical" evidence="7">
    <location>
        <begin position="306"/>
        <end position="326"/>
    </location>
</feature>
<feature type="transmembrane region" description="Helical" evidence="7">
    <location>
        <begin position="138"/>
        <end position="159"/>
    </location>
</feature>
<dbReference type="PANTHER" id="PTHR43791">
    <property type="entry name" value="PERMEASE-RELATED"/>
    <property type="match status" value="1"/>
</dbReference>